<protein>
    <submittedName>
        <fullName evidence="2">Uncharacterized protein</fullName>
    </submittedName>
</protein>
<dbReference type="EMBL" id="CM029053">
    <property type="protein sequence ID" value="KAG2549554.1"/>
    <property type="molecule type" value="Genomic_DNA"/>
</dbReference>
<comment type="caution">
    <text evidence="2">The sequence shown here is derived from an EMBL/GenBank/DDBJ whole genome shotgun (WGS) entry which is preliminary data.</text>
</comment>
<reference evidence="2" key="1">
    <citation type="submission" date="2020-05" db="EMBL/GenBank/DDBJ databases">
        <title>WGS assembly of Panicum virgatum.</title>
        <authorList>
            <person name="Lovell J.T."/>
            <person name="Jenkins J."/>
            <person name="Shu S."/>
            <person name="Juenger T.E."/>
            <person name="Schmutz J."/>
        </authorList>
    </citation>
    <scope>NUCLEOTIDE SEQUENCE</scope>
    <source>
        <strain evidence="2">AP13</strain>
    </source>
</reference>
<keyword evidence="3" id="KW-1185">Reference proteome</keyword>
<feature type="compositionally biased region" description="Polar residues" evidence="1">
    <location>
        <begin position="10"/>
        <end position="26"/>
    </location>
</feature>
<proteinExistence type="predicted"/>
<evidence type="ECO:0000313" key="3">
    <source>
        <dbReference type="Proteomes" id="UP000823388"/>
    </source>
</evidence>
<dbReference type="AlphaFoldDB" id="A0A8T0NS40"/>
<accession>A0A8T0NS40</accession>
<evidence type="ECO:0000256" key="1">
    <source>
        <dbReference type="SAM" id="MobiDB-lite"/>
    </source>
</evidence>
<sequence length="97" mass="10832">MAPPAAGCWPTSSFPTPQLPSPSTRTVIPLPPPLLSSSISRRPCNKRPSPHPTPLPPLSVGNLPFSHPDLAWVWRQIHSVEDRRRQVPIFFLRHGFD</sequence>
<feature type="region of interest" description="Disordered" evidence="1">
    <location>
        <begin position="1"/>
        <end position="57"/>
    </location>
</feature>
<organism evidence="2 3">
    <name type="scientific">Panicum virgatum</name>
    <name type="common">Blackwell switchgrass</name>
    <dbReference type="NCBI Taxonomy" id="38727"/>
    <lineage>
        <taxon>Eukaryota</taxon>
        <taxon>Viridiplantae</taxon>
        <taxon>Streptophyta</taxon>
        <taxon>Embryophyta</taxon>
        <taxon>Tracheophyta</taxon>
        <taxon>Spermatophyta</taxon>
        <taxon>Magnoliopsida</taxon>
        <taxon>Liliopsida</taxon>
        <taxon>Poales</taxon>
        <taxon>Poaceae</taxon>
        <taxon>PACMAD clade</taxon>
        <taxon>Panicoideae</taxon>
        <taxon>Panicodae</taxon>
        <taxon>Paniceae</taxon>
        <taxon>Panicinae</taxon>
        <taxon>Panicum</taxon>
        <taxon>Panicum sect. Hiantes</taxon>
    </lineage>
</organism>
<evidence type="ECO:0000313" key="2">
    <source>
        <dbReference type="EMBL" id="KAG2549554.1"/>
    </source>
</evidence>
<dbReference type="Proteomes" id="UP000823388">
    <property type="component" value="Chromosome 9K"/>
</dbReference>
<name>A0A8T0NS40_PANVG</name>
<gene>
    <name evidence="2" type="ORF">PVAP13_9KG355813</name>
</gene>